<dbReference type="EMBL" id="JAUPFM010000015">
    <property type="protein sequence ID" value="KAK2828817.1"/>
    <property type="molecule type" value="Genomic_DNA"/>
</dbReference>
<gene>
    <name evidence="1" type="ORF">Q5P01_019851</name>
</gene>
<name>A0AA88M291_CHASR</name>
<proteinExistence type="predicted"/>
<dbReference type="AlphaFoldDB" id="A0AA88M291"/>
<organism evidence="1 2">
    <name type="scientific">Channa striata</name>
    <name type="common">Snakehead murrel</name>
    <name type="synonym">Ophicephalus striatus</name>
    <dbReference type="NCBI Taxonomy" id="64152"/>
    <lineage>
        <taxon>Eukaryota</taxon>
        <taxon>Metazoa</taxon>
        <taxon>Chordata</taxon>
        <taxon>Craniata</taxon>
        <taxon>Vertebrata</taxon>
        <taxon>Euteleostomi</taxon>
        <taxon>Actinopterygii</taxon>
        <taxon>Neopterygii</taxon>
        <taxon>Teleostei</taxon>
        <taxon>Neoteleostei</taxon>
        <taxon>Acanthomorphata</taxon>
        <taxon>Anabantaria</taxon>
        <taxon>Anabantiformes</taxon>
        <taxon>Channoidei</taxon>
        <taxon>Channidae</taxon>
        <taxon>Channa</taxon>
    </lineage>
</organism>
<keyword evidence="2" id="KW-1185">Reference proteome</keyword>
<reference evidence="1" key="1">
    <citation type="submission" date="2023-07" db="EMBL/GenBank/DDBJ databases">
        <title>Chromosome-level Genome Assembly of Striped Snakehead (Channa striata).</title>
        <authorList>
            <person name="Liu H."/>
        </authorList>
    </citation>
    <scope>NUCLEOTIDE SEQUENCE</scope>
    <source>
        <strain evidence="1">Gz</strain>
        <tissue evidence="1">Muscle</tissue>
    </source>
</reference>
<accession>A0AA88M291</accession>
<sequence length="68" mass="7509">MAEVSDILRSIPMLHPNIAWQSLSLSCSRSYVITKYAERMEATGGHVCRITSGHTRTLKGQLSACKCI</sequence>
<evidence type="ECO:0000313" key="1">
    <source>
        <dbReference type="EMBL" id="KAK2828817.1"/>
    </source>
</evidence>
<protein>
    <submittedName>
        <fullName evidence="1">Uncharacterized protein</fullName>
    </submittedName>
</protein>
<evidence type="ECO:0000313" key="2">
    <source>
        <dbReference type="Proteomes" id="UP001187415"/>
    </source>
</evidence>
<comment type="caution">
    <text evidence="1">The sequence shown here is derived from an EMBL/GenBank/DDBJ whole genome shotgun (WGS) entry which is preliminary data.</text>
</comment>
<dbReference type="Proteomes" id="UP001187415">
    <property type="component" value="Unassembled WGS sequence"/>
</dbReference>